<sequence>MEEMENGERLQGQQAKAPF</sequence>
<protein>
    <submittedName>
        <fullName evidence="1">Uncharacterized protein</fullName>
    </submittedName>
</protein>
<dbReference type="EMBL" id="GBXM01046727">
    <property type="protein sequence ID" value="JAH61850.1"/>
    <property type="molecule type" value="Transcribed_RNA"/>
</dbReference>
<dbReference type="AlphaFoldDB" id="A0A0E9U9L7"/>
<organism evidence="1">
    <name type="scientific">Anguilla anguilla</name>
    <name type="common">European freshwater eel</name>
    <name type="synonym">Muraena anguilla</name>
    <dbReference type="NCBI Taxonomy" id="7936"/>
    <lineage>
        <taxon>Eukaryota</taxon>
        <taxon>Metazoa</taxon>
        <taxon>Chordata</taxon>
        <taxon>Craniata</taxon>
        <taxon>Vertebrata</taxon>
        <taxon>Euteleostomi</taxon>
        <taxon>Actinopterygii</taxon>
        <taxon>Neopterygii</taxon>
        <taxon>Teleostei</taxon>
        <taxon>Anguilliformes</taxon>
        <taxon>Anguillidae</taxon>
        <taxon>Anguilla</taxon>
    </lineage>
</organism>
<proteinExistence type="predicted"/>
<accession>A0A0E9U9L7</accession>
<evidence type="ECO:0000313" key="1">
    <source>
        <dbReference type="EMBL" id="JAH61850.1"/>
    </source>
</evidence>
<reference evidence="1" key="2">
    <citation type="journal article" date="2015" name="Fish Shellfish Immunol.">
        <title>Early steps in the European eel (Anguilla anguilla)-Vibrio vulnificus interaction in the gills: Role of the RtxA13 toxin.</title>
        <authorList>
            <person name="Callol A."/>
            <person name="Pajuelo D."/>
            <person name="Ebbesson L."/>
            <person name="Teles M."/>
            <person name="MacKenzie S."/>
            <person name="Amaro C."/>
        </authorList>
    </citation>
    <scope>NUCLEOTIDE SEQUENCE</scope>
</reference>
<reference evidence="1" key="1">
    <citation type="submission" date="2014-11" db="EMBL/GenBank/DDBJ databases">
        <authorList>
            <person name="Amaro Gonzalez C."/>
        </authorList>
    </citation>
    <scope>NUCLEOTIDE SEQUENCE</scope>
</reference>
<name>A0A0E9U9L7_ANGAN</name>